<dbReference type="PANTHER" id="PTHR37012">
    <property type="entry name" value="B-ZIP TRANSCRIPTION FACTOR (EUROFUNG)-RELATED"/>
    <property type="match status" value="1"/>
</dbReference>
<keyword evidence="4" id="KW-1185">Reference proteome</keyword>
<dbReference type="PANTHER" id="PTHR37012:SF7">
    <property type="entry name" value="B-ZIP TRANSCRIPTION FACTOR (EUROFUNG)-RELATED"/>
    <property type="match status" value="1"/>
</dbReference>
<evidence type="ECO:0000313" key="4">
    <source>
        <dbReference type="Proteomes" id="UP000799772"/>
    </source>
</evidence>
<feature type="compositionally biased region" description="Polar residues" evidence="2">
    <location>
        <begin position="100"/>
        <end position="112"/>
    </location>
</feature>
<sequence>MVAERNLKAEDGIMEEVELKRLKKREIDRRSQRLSRERKRSRLAQLESLVEASTQQDTSGKIAALVAQLEKMTTERDDLLKTLKGIQLSVQGHFSGPSDPKQTPDSPATSSVPAEIDSKMDQVSVFKSCTPDNTLSESPESDFKSFHEANKPIISEGSSRYAAAVVDFGLTSANTPLISNVSPPKSASSNVYLPDYECCHPPERTSSGRETAMDCWGLASQAMGHKLKLTQEILRVEDALADDVPVRAVAEGWAVVEAQGKLTPLWSKLRNADEWLFGHFSPPLRLASLKIMHLLLRYHADPSPERLAALPPWYIPRPSQRIAHSYAIDFFAWPGLRERLIFAEQQYCTDFFWELFSSKCLFLWPFELRDCYSRDTLTSQYHYSPSFLERIADIKAWSMDSDFFQPFPELYSDIPVRGSIPQSLLPVAYPRIATAEVSESLDGSNVRANNNRAQPCPASSLEYTPMSSEGFFDAQQNFDVYNSGFLF</sequence>
<name>A0A9P4I377_9PEZI</name>
<dbReference type="Pfam" id="PF11905">
    <property type="entry name" value="DUF3425"/>
    <property type="match status" value="1"/>
</dbReference>
<evidence type="ECO:0000313" key="3">
    <source>
        <dbReference type="EMBL" id="KAF2092834.1"/>
    </source>
</evidence>
<dbReference type="EMBL" id="ML978142">
    <property type="protein sequence ID" value="KAF2092834.1"/>
    <property type="molecule type" value="Genomic_DNA"/>
</dbReference>
<gene>
    <name evidence="3" type="ORF">NA57DRAFT_81983</name>
</gene>
<evidence type="ECO:0008006" key="5">
    <source>
        <dbReference type="Google" id="ProtNLM"/>
    </source>
</evidence>
<evidence type="ECO:0000256" key="2">
    <source>
        <dbReference type="SAM" id="MobiDB-lite"/>
    </source>
</evidence>
<dbReference type="Proteomes" id="UP000799772">
    <property type="component" value="Unassembled WGS sequence"/>
</dbReference>
<keyword evidence="1" id="KW-0175">Coiled coil</keyword>
<accession>A0A9P4I377</accession>
<organism evidence="3 4">
    <name type="scientific">Rhizodiscina lignyota</name>
    <dbReference type="NCBI Taxonomy" id="1504668"/>
    <lineage>
        <taxon>Eukaryota</taxon>
        <taxon>Fungi</taxon>
        <taxon>Dikarya</taxon>
        <taxon>Ascomycota</taxon>
        <taxon>Pezizomycotina</taxon>
        <taxon>Dothideomycetes</taxon>
        <taxon>Pleosporomycetidae</taxon>
        <taxon>Aulographales</taxon>
        <taxon>Rhizodiscinaceae</taxon>
        <taxon>Rhizodiscina</taxon>
    </lineage>
</organism>
<protein>
    <recommendedName>
        <fullName evidence="5">BZIP domain-containing protein</fullName>
    </recommendedName>
</protein>
<proteinExistence type="predicted"/>
<evidence type="ECO:0000256" key="1">
    <source>
        <dbReference type="SAM" id="Coils"/>
    </source>
</evidence>
<comment type="caution">
    <text evidence="3">The sequence shown here is derived from an EMBL/GenBank/DDBJ whole genome shotgun (WGS) entry which is preliminary data.</text>
</comment>
<dbReference type="InterPro" id="IPR021833">
    <property type="entry name" value="DUF3425"/>
</dbReference>
<dbReference type="CDD" id="cd14688">
    <property type="entry name" value="bZIP_YAP"/>
    <property type="match status" value="1"/>
</dbReference>
<feature type="coiled-coil region" evidence="1">
    <location>
        <begin position="36"/>
        <end position="82"/>
    </location>
</feature>
<feature type="region of interest" description="Disordered" evidence="2">
    <location>
        <begin position="91"/>
        <end position="115"/>
    </location>
</feature>
<reference evidence="3" key="1">
    <citation type="journal article" date="2020" name="Stud. Mycol.">
        <title>101 Dothideomycetes genomes: a test case for predicting lifestyles and emergence of pathogens.</title>
        <authorList>
            <person name="Haridas S."/>
            <person name="Albert R."/>
            <person name="Binder M."/>
            <person name="Bloem J."/>
            <person name="Labutti K."/>
            <person name="Salamov A."/>
            <person name="Andreopoulos B."/>
            <person name="Baker S."/>
            <person name="Barry K."/>
            <person name="Bills G."/>
            <person name="Bluhm B."/>
            <person name="Cannon C."/>
            <person name="Castanera R."/>
            <person name="Culley D."/>
            <person name="Daum C."/>
            <person name="Ezra D."/>
            <person name="Gonzalez J."/>
            <person name="Henrissat B."/>
            <person name="Kuo A."/>
            <person name="Liang C."/>
            <person name="Lipzen A."/>
            <person name="Lutzoni F."/>
            <person name="Magnuson J."/>
            <person name="Mondo S."/>
            <person name="Nolan M."/>
            <person name="Ohm R."/>
            <person name="Pangilinan J."/>
            <person name="Park H.-J."/>
            <person name="Ramirez L."/>
            <person name="Alfaro M."/>
            <person name="Sun H."/>
            <person name="Tritt A."/>
            <person name="Yoshinaga Y."/>
            <person name="Zwiers L.-H."/>
            <person name="Turgeon B."/>
            <person name="Goodwin S."/>
            <person name="Spatafora J."/>
            <person name="Crous P."/>
            <person name="Grigoriev I."/>
        </authorList>
    </citation>
    <scope>NUCLEOTIDE SEQUENCE</scope>
    <source>
        <strain evidence="3">CBS 133067</strain>
    </source>
</reference>
<dbReference type="OrthoDB" id="5086080at2759"/>
<dbReference type="AlphaFoldDB" id="A0A9P4I377"/>